<dbReference type="GO" id="GO:0016209">
    <property type="term" value="F:antioxidant activity"/>
    <property type="evidence" value="ECO:0007669"/>
    <property type="project" value="InterPro"/>
</dbReference>
<dbReference type="SUPFAM" id="SSF52833">
    <property type="entry name" value="Thioredoxin-like"/>
    <property type="match status" value="1"/>
</dbReference>
<keyword evidence="3" id="KW-0735">Signal-anchor</keyword>
<evidence type="ECO:0000256" key="1">
    <source>
        <dbReference type="ARBA" id="ARBA00004196"/>
    </source>
</evidence>
<evidence type="ECO:0000256" key="4">
    <source>
        <dbReference type="ARBA" id="ARBA00023157"/>
    </source>
</evidence>
<keyword evidence="3" id="KW-0812">Transmembrane</keyword>
<dbReference type="PROSITE" id="PS00194">
    <property type="entry name" value="THIOREDOXIN_1"/>
    <property type="match status" value="1"/>
</dbReference>
<dbReference type="AlphaFoldDB" id="A0A1H1S9Q5"/>
<reference evidence="9 10" key="1">
    <citation type="submission" date="2016-10" db="EMBL/GenBank/DDBJ databases">
        <authorList>
            <person name="de Groot N.N."/>
        </authorList>
    </citation>
    <scope>NUCLEOTIDE SEQUENCE [LARGE SCALE GENOMIC DNA]</scope>
    <source>
        <strain evidence="9 10">DSM 21800</strain>
    </source>
</reference>
<keyword evidence="4" id="KW-1015">Disulfide bond</keyword>
<dbReference type="InterPro" id="IPR036249">
    <property type="entry name" value="Thioredoxin-like_sf"/>
</dbReference>
<evidence type="ECO:0000313" key="10">
    <source>
        <dbReference type="Proteomes" id="UP000199103"/>
    </source>
</evidence>
<evidence type="ECO:0000256" key="2">
    <source>
        <dbReference type="ARBA" id="ARBA00022748"/>
    </source>
</evidence>
<organism evidence="9 10">
    <name type="scientific">Microlunatus soli</name>
    <dbReference type="NCBI Taxonomy" id="630515"/>
    <lineage>
        <taxon>Bacteria</taxon>
        <taxon>Bacillati</taxon>
        <taxon>Actinomycetota</taxon>
        <taxon>Actinomycetes</taxon>
        <taxon>Propionibacteriales</taxon>
        <taxon>Propionibacteriaceae</taxon>
        <taxon>Microlunatus</taxon>
    </lineage>
</organism>
<feature type="region of interest" description="Disordered" evidence="6">
    <location>
        <begin position="46"/>
        <end position="65"/>
    </location>
</feature>
<dbReference type="InterPro" id="IPR050553">
    <property type="entry name" value="Thioredoxin_ResA/DsbE_sf"/>
</dbReference>
<proteinExistence type="predicted"/>
<dbReference type="CDD" id="cd02966">
    <property type="entry name" value="TlpA_like_family"/>
    <property type="match status" value="1"/>
</dbReference>
<evidence type="ECO:0000256" key="6">
    <source>
        <dbReference type="SAM" id="MobiDB-lite"/>
    </source>
</evidence>
<comment type="subcellular location">
    <subcellularLocation>
        <location evidence="1">Cell envelope</location>
    </subcellularLocation>
</comment>
<accession>A0A1H1S9Q5</accession>
<dbReference type="GO" id="GO:0030313">
    <property type="term" value="C:cell envelope"/>
    <property type="evidence" value="ECO:0007669"/>
    <property type="project" value="UniProtKB-SubCell"/>
</dbReference>
<evidence type="ECO:0000256" key="7">
    <source>
        <dbReference type="SAM" id="SignalP"/>
    </source>
</evidence>
<dbReference type="STRING" id="630515.SAMN04489812_1937"/>
<dbReference type="InterPro" id="IPR013766">
    <property type="entry name" value="Thioredoxin_domain"/>
</dbReference>
<dbReference type="PANTHER" id="PTHR42852:SF6">
    <property type="entry name" value="THIOL:DISULFIDE INTERCHANGE PROTEIN DSBE"/>
    <property type="match status" value="1"/>
</dbReference>
<feature type="signal peptide" evidence="7">
    <location>
        <begin position="1"/>
        <end position="21"/>
    </location>
</feature>
<dbReference type="GO" id="GO:0017004">
    <property type="term" value="P:cytochrome complex assembly"/>
    <property type="evidence" value="ECO:0007669"/>
    <property type="project" value="UniProtKB-KW"/>
</dbReference>
<feature type="chain" id="PRO_5009259799" evidence="7">
    <location>
        <begin position="22"/>
        <end position="190"/>
    </location>
</feature>
<keyword evidence="2" id="KW-0201">Cytochrome c-type biogenesis</keyword>
<dbReference type="GO" id="GO:0016491">
    <property type="term" value="F:oxidoreductase activity"/>
    <property type="evidence" value="ECO:0007669"/>
    <property type="project" value="InterPro"/>
</dbReference>
<dbReference type="EMBL" id="LT629772">
    <property type="protein sequence ID" value="SDS44850.1"/>
    <property type="molecule type" value="Genomic_DNA"/>
</dbReference>
<feature type="domain" description="Thioredoxin" evidence="8">
    <location>
        <begin position="45"/>
        <end position="188"/>
    </location>
</feature>
<dbReference type="PANTHER" id="PTHR42852">
    <property type="entry name" value="THIOL:DISULFIDE INTERCHANGE PROTEIN DSBE"/>
    <property type="match status" value="1"/>
</dbReference>
<keyword evidence="5" id="KW-0676">Redox-active center</keyword>
<gene>
    <name evidence="9" type="ORF">SAMN04489812_1937</name>
</gene>
<keyword evidence="9" id="KW-0413">Isomerase</keyword>
<sequence>MAVVAVLLILVGLAGCSTNSAGQNSQTGSENGYVAGDNQLTRVPVKDRKQAPVISGPSVADTDKTISSADHAGTVIVVNVWGSWCGPCRKEAPDLQEASAETAGTAQFIGIDSRDSGVAQPRAFQRANKIDYPSIYDPDGSQVVKFENLPPSAIPSTMVIDKQGRVAVRILGPISKATLVDIISDVAAGK</sequence>
<dbReference type="Proteomes" id="UP000199103">
    <property type="component" value="Chromosome I"/>
</dbReference>
<dbReference type="PROSITE" id="PS51352">
    <property type="entry name" value="THIOREDOXIN_2"/>
    <property type="match status" value="1"/>
</dbReference>
<dbReference type="Pfam" id="PF00578">
    <property type="entry name" value="AhpC-TSA"/>
    <property type="match status" value="1"/>
</dbReference>
<evidence type="ECO:0000256" key="3">
    <source>
        <dbReference type="ARBA" id="ARBA00022968"/>
    </source>
</evidence>
<dbReference type="InterPro" id="IPR000866">
    <property type="entry name" value="AhpC/TSA"/>
</dbReference>
<keyword evidence="7" id="KW-0732">Signal</keyword>
<dbReference type="RefSeq" id="WP_231920255.1">
    <property type="nucleotide sequence ID" value="NZ_LT629772.1"/>
</dbReference>
<dbReference type="InterPro" id="IPR017937">
    <property type="entry name" value="Thioredoxin_CS"/>
</dbReference>
<dbReference type="Gene3D" id="3.40.30.10">
    <property type="entry name" value="Glutaredoxin"/>
    <property type="match status" value="1"/>
</dbReference>
<evidence type="ECO:0000259" key="8">
    <source>
        <dbReference type="PROSITE" id="PS51352"/>
    </source>
</evidence>
<name>A0A1H1S9Q5_9ACTN</name>
<evidence type="ECO:0000313" key="9">
    <source>
        <dbReference type="EMBL" id="SDS44850.1"/>
    </source>
</evidence>
<protein>
    <submittedName>
        <fullName evidence="9">Thiol-disulfide isomerase or thioredoxin</fullName>
    </submittedName>
</protein>
<evidence type="ECO:0000256" key="5">
    <source>
        <dbReference type="ARBA" id="ARBA00023284"/>
    </source>
</evidence>
<keyword evidence="10" id="KW-1185">Reference proteome</keyword>
<dbReference type="GO" id="GO:0016853">
    <property type="term" value="F:isomerase activity"/>
    <property type="evidence" value="ECO:0007669"/>
    <property type="project" value="UniProtKB-KW"/>
</dbReference>